<reference evidence="2 3" key="1">
    <citation type="journal article" date="2021" name="Sci. Rep.">
        <title>Chromosome anchoring in Senegalese sole (Solea senegalensis) reveals sex-associated markers and genome rearrangements in flatfish.</title>
        <authorList>
            <person name="Guerrero-Cozar I."/>
            <person name="Gomez-Garrido J."/>
            <person name="Berbel C."/>
            <person name="Martinez-Blanch J.F."/>
            <person name="Alioto T."/>
            <person name="Claros M.G."/>
            <person name="Gagnaire P.A."/>
            <person name="Manchado M."/>
        </authorList>
    </citation>
    <scope>NUCLEOTIDE SEQUENCE [LARGE SCALE GENOMIC DNA]</scope>
    <source>
        <strain evidence="2">Sse05_10M</strain>
    </source>
</reference>
<proteinExistence type="predicted"/>
<feature type="compositionally biased region" description="Polar residues" evidence="1">
    <location>
        <begin position="91"/>
        <end position="101"/>
    </location>
</feature>
<dbReference type="Proteomes" id="UP000693946">
    <property type="component" value="Unassembled WGS sequence"/>
</dbReference>
<organism evidence="2 3">
    <name type="scientific">Solea senegalensis</name>
    <name type="common">Senegalese sole</name>
    <dbReference type="NCBI Taxonomy" id="28829"/>
    <lineage>
        <taxon>Eukaryota</taxon>
        <taxon>Metazoa</taxon>
        <taxon>Chordata</taxon>
        <taxon>Craniata</taxon>
        <taxon>Vertebrata</taxon>
        <taxon>Euteleostomi</taxon>
        <taxon>Actinopterygii</taxon>
        <taxon>Neopterygii</taxon>
        <taxon>Teleostei</taxon>
        <taxon>Neoteleostei</taxon>
        <taxon>Acanthomorphata</taxon>
        <taxon>Carangaria</taxon>
        <taxon>Pleuronectiformes</taxon>
        <taxon>Pleuronectoidei</taxon>
        <taxon>Soleidae</taxon>
        <taxon>Solea</taxon>
    </lineage>
</organism>
<accession>A0AAV6PHQ6</accession>
<keyword evidence="3" id="KW-1185">Reference proteome</keyword>
<evidence type="ECO:0000256" key="1">
    <source>
        <dbReference type="SAM" id="MobiDB-lite"/>
    </source>
</evidence>
<feature type="region of interest" description="Disordered" evidence="1">
    <location>
        <begin position="91"/>
        <end position="116"/>
    </location>
</feature>
<name>A0AAV6PHQ6_SOLSE</name>
<dbReference type="AlphaFoldDB" id="A0AAV6PHQ6"/>
<evidence type="ECO:0000313" key="3">
    <source>
        <dbReference type="Proteomes" id="UP000693946"/>
    </source>
</evidence>
<dbReference type="EMBL" id="JAGKHQ010001161">
    <property type="protein sequence ID" value="KAG7460446.1"/>
    <property type="molecule type" value="Genomic_DNA"/>
</dbReference>
<comment type="caution">
    <text evidence="2">The sequence shown here is derived from an EMBL/GenBank/DDBJ whole genome shotgun (WGS) entry which is preliminary data.</text>
</comment>
<evidence type="ECO:0000313" key="2">
    <source>
        <dbReference type="EMBL" id="KAG7460446.1"/>
    </source>
</evidence>
<sequence length="116" mass="13195">MRCNPACDLWLQFHDPEFDNALPNYLHGEILETLTTEMVEQFKKTSMERDMILIHQHMQRTFALRHEGTVNSAPPCRTKRDDLHSLVKLTSTVNSTESPINKKQPKRGSGSGGSSE</sequence>
<gene>
    <name evidence="2" type="ORF">JOB18_030729</name>
</gene>
<protein>
    <submittedName>
        <fullName evidence="2">Uncharacterized protein</fullName>
    </submittedName>
</protein>